<dbReference type="InterPro" id="IPR017871">
    <property type="entry name" value="ABC_transporter-like_CS"/>
</dbReference>
<evidence type="ECO:0000256" key="11">
    <source>
        <dbReference type="SAM" id="Phobius"/>
    </source>
</evidence>
<dbReference type="Proteomes" id="UP000225706">
    <property type="component" value="Unassembled WGS sequence"/>
</dbReference>
<evidence type="ECO:0000256" key="9">
    <source>
        <dbReference type="ARBA" id="ARBA00023136"/>
    </source>
</evidence>
<evidence type="ECO:0000256" key="7">
    <source>
        <dbReference type="ARBA" id="ARBA00022840"/>
    </source>
</evidence>
<evidence type="ECO:0000256" key="10">
    <source>
        <dbReference type="SAM" id="MobiDB-lite"/>
    </source>
</evidence>
<evidence type="ECO:0000256" key="1">
    <source>
        <dbReference type="ARBA" id="ARBA00004141"/>
    </source>
</evidence>
<dbReference type="Pfam" id="PF00005">
    <property type="entry name" value="ABC_tran"/>
    <property type="match status" value="2"/>
</dbReference>
<keyword evidence="14" id="KW-1185">Reference proteome</keyword>
<evidence type="ECO:0000256" key="4">
    <source>
        <dbReference type="ARBA" id="ARBA00022692"/>
    </source>
</evidence>
<dbReference type="CDD" id="cd03244">
    <property type="entry name" value="ABCC_MRP_domain2"/>
    <property type="match status" value="1"/>
</dbReference>
<reference evidence="14" key="1">
    <citation type="journal article" date="2017" name="bioRxiv">
        <title>Comparative analysis of the genomes of Stylophora pistillata and Acropora digitifera provides evidence for extensive differences between species of corals.</title>
        <authorList>
            <person name="Voolstra C.R."/>
            <person name="Li Y."/>
            <person name="Liew Y.J."/>
            <person name="Baumgarten S."/>
            <person name="Zoccola D."/>
            <person name="Flot J.-F."/>
            <person name="Tambutte S."/>
            <person name="Allemand D."/>
            <person name="Aranda M."/>
        </authorList>
    </citation>
    <scope>NUCLEOTIDE SEQUENCE [LARGE SCALE GENOMIC DNA]</scope>
</reference>
<dbReference type="CDD" id="cd03250">
    <property type="entry name" value="ABCC_MRP_domain1"/>
    <property type="match status" value="1"/>
</dbReference>
<feature type="region of interest" description="Disordered" evidence="10">
    <location>
        <begin position="393"/>
        <end position="420"/>
    </location>
</feature>
<dbReference type="OrthoDB" id="5967058at2759"/>
<dbReference type="EMBL" id="LSMT01000011">
    <property type="protein sequence ID" value="PFX33478.1"/>
    <property type="molecule type" value="Genomic_DNA"/>
</dbReference>
<dbReference type="GO" id="GO:0016020">
    <property type="term" value="C:membrane"/>
    <property type="evidence" value="ECO:0007669"/>
    <property type="project" value="UniProtKB-SubCell"/>
</dbReference>
<dbReference type="InterPro" id="IPR003593">
    <property type="entry name" value="AAA+_ATPase"/>
</dbReference>
<proteinExistence type="inferred from homology"/>
<sequence length="781" mass="86625">MEHTHVLLYRKEIGIIRRNTSVLSCIATLEYTSAPIATLLSVISLILTGQPLTPSSVFLILSYVNILKRSVCSELAQGFLKTNEAYVSLSRIEDYLLLENLPLTASYRLNEKKEYVERSPDILENPSNNLVDFTEATYDKNTNSRNYSEPQGNLHVSSLTHKQTKRKDTFILQDVEFDTVLNSFTAVTGPVGSGKSTLLSAIAGELSNVSGTISFNGTFVYVPQTAWVFSGTVRENILFGQPYDEIRYVRTTEVCALTEDIRKFPNGDQTYVGERGVTLSGGQRARISLARAVYLDVDLYLLDDPLSAVDSKVGQHIVKNCIKGLLGNKTRLIAAHQEEHLKEADQVIALRRGRVLGKGKFSELQERCIVNGSNGTVFHKVSKEMKSASGNMEKITKGDGGVAQPTDGEKDLDISEEDRNSGNMSSKLYWNYFRSGISTLSIIVTICFLLISQGILVAPNVWLAFLVKKPPEEQGHQSTLIIYGCLFSASVIFVYIRAAVFLLAVVLAQITVRELADVETFMASVEQVMAYTELDPEPGYKQQQLPPGQWPNEGKITLQDFSLTYYPGGPQVLKGINVSIKGGAKIGVAGRTGAGKSSIVAGLMRMPDPDGQMIVDGIELKDLNIQAARRFISVLGQNPVIFGGSLRKNLDFEERFEDADLWRVLEDVQLRDFVEKLDGQLNYELLEQGSNVSVGERQLICLARVLLQENQIVILDEPTANVDPDTEQTIWQVVRKMLKNSTVIIIAHRLHTIQDCDKILVFHNGDVSEYDSLDEASEHLI</sequence>
<feature type="domain" description="ABC transporter" evidence="12">
    <location>
        <begin position="558"/>
        <end position="781"/>
    </location>
</feature>
<accession>A0A2B4SY40</accession>
<feature type="domain" description="ABC transporter" evidence="12">
    <location>
        <begin position="154"/>
        <end position="377"/>
    </location>
</feature>
<dbReference type="PROSITE" id="PS50893">
    <property type="entry name" value="ABC_TRANSPORTER_2"/>
    <property type="match status" value="2"/>
</dbReference>
<dbReference type="Gene3D" id="3.40.50.300">
    <property type="entry name" value="P-loop containing nucleotide triphosphate hydrolases"/>
    <property type="match status" value="2"/>
</dbReference>
<dbReference type="InterPro" id="IPR050173">
    <property type="entry name" value="ABC_transporter_C-like"/>
</dbReference>
<gene>
    <name evidence="13" type="primary">ABCC4</name>
    <name evidence="13" type="ORF">AWC38_SpisGene1552</name>
</gene>
<dbReference type="GO" id="GO:0016887">
    <property type="term" value="F:ATP hydrolysis activity"/>
    <property type="evidence" value="ECO:0007669"/>
    <property type="project" value="InterPro"/>
</dbReference>
<evidence type="ECO:0000313" key="13">
    <source>
        <dbReference type="EMBL" id="PFX33478.1"/>
    </source>
</evidence>
<feature type="transmembrane region" description="Helical" evidence="11">
    <location>
        <begin position="442"/>
        <end position="467"/>
    </location>
</feature>
<evidence type="ECO:0000256" key="3">
    <source>
        <dbReference type="ARBA" id="ARBA00022448"/>
    </source>
</evidence>
<feature type="compositionally biased region" description="Basic and acidic residues" evidence="10">
    <location>
        <begin position="407"/>
        <end position="420"/>
    </location>
</feature>
<keyword evidence="3" id="KW-0813">Transport</keyword>
<protein>
    <submittedName>
        <fullName evidence="13">Multidrug resistance-associated protein 4</fullName>
    </submittedName>
</protein>
<dbReference type="FunFam" id="3.40.50.300:FF:000973">
    <property type="entry name" value="Multidrug resistance-associated protein 4"/>
    <property type="match status" value="1"/>
</dbReference>
<dbReference type="InterPro" id="IPR027417">
    <property type="entry name" value="P-loop_NTPase"/>
</dbReference>
<evidence type="ECO:0000256" key="8">
    <source>
        <dbReference type="ARBA" id="ARBA00022989"/>
    </source>
</evidence>
<dbReference type="GO" id="GO:0042626">
    <property type="term" value="F:ATPase-coupled transmembrane transporter activity"/>
    <property type="evidence" value="ECO:0007669"/>
    <property type="project" value="TreeGrafter"/>
</dbReference>
<evidence type="ECO:0000256" key="5">
    <source>
        <dbReference type="ARBA" id="ARBA00022737"/>
    </source>
</evidence>
<evidence type="ECO:0000259" key="12">
    <source>
        <dbReference type="PROSITE" id="PS50893"/>
    </source>
</evidence>
<dbReference type="AlphaFoldDB" id="A0A2B4SY40"/>
<name>A0A2B4SY40_STYPI</name>
<dbReference type="PANTHER" id="PTHR24223">
    <property type="entry name" value="ATP-BINDING CASSETTE SUB-FAMILY C"/>
    <property type="match status" value="1"/>
</dbReference>
<keyword evidence="7" id="KW-0067">ATP-binding</keyword>
<dbReference type="FunFam" id="3.40.50.300:FF:000163">
    <property type="entry name" value="Multidrug resistance-associated protein member 4"/>
    <property type="match status" value="1"/>
</dbReference>
<keyword evidence="5" id="KW-0677">Repeat</keyword>
<evidence type="ECO:0000256" key="6">
    <source>
        <dbReference type="ARBA" id="ARBA00022741"/>
    </source>
</evidence>
<dbReference type="InterPro" id="IPR003439">
    <property type="entry name" value="ABC_transporter-like_ATP-bd"/>
</dbReference>
<dbReference type="PANTHER" id="PTHR24223:SF456">
    <property type="entry name" value="MULTIDRUG RESISTANCE-ASSOCIATED PROTEIN LETHAL(2)03659"/>
    <property type="match status" value="1"/>
</dbReference>
<comment type="caution">
    <text evidence="13">The sequence shown here is derived from an EMBL/GenBank/DDBJ whole genome shotgun (WGS) entry which is preliminary data.</text>
</comment>
<evidence type="ECO:0000256" key="2">
    <source>
        <dbReference type="ARBA" id="ARBA00009726"/>
    </source>
</evidence>
<organism evidence="13 14">
    <name type="scientific">Stylophora pistillata</name>
    <name type="common">Smooth cauliflower coral</name>
    <dbReference type="NCBI Taxonomy" id="50429"/>
    <lineage>
        <taxon>Eukaryota</taxon>
        <taxon>Metazoa</taxon>
        <taxon>Cnidaria</taxon>
        <taxon>Anthozoa</taxon>
        <taxon>Hexacorallia</taxon>
        <taxon>Scleractinia</taxon>
        <taxon>Astrocoeniina</taxon>
        <taxon>Pocilloporidae</taxon>
        <taxon>Stylophora</taxon>
    </lineage>
</organism>
<keyword evidence="9 11" id="KW-0472">Membrane</keyword>
<dbReference type="PROSITE" id="PS00211">
    <property type="entry name" value="ABC_TRANSPORTER_1"/>
    <property type="match status" value="2"/>
</dbReference>
<keyword evidence="8 11" id="KW-1133">Transmembrane helix</keyword>
<feature type="transmembrane region" description="Helical" evidence="11">
    <location>
        <begin position="479"/>
        <end position="507"/>
    </location>
</feature>
<comment type="subcellular location">
    <subcellularLocation>
        <location evidence="1">Membrane</location>
        <topology evidence="1">Multi-pass membrane protein</topology>
    </subcellularLocation>
</comment>
<dbReference type="SMART" id="SM00382">
    <property type="entry name" value="AAA"/>
    <property type="match status" value="2"/>
</dbReference>
<keyword evidence="4 11" id="KW-0812">Transmembrane</keyword>
<dbReference type="SUPFAM" id="SSF52540">
    <property type="entry name" value="P-loop containing nucleoside triphosphate hydrolases"/>
    <property type="match status" value="2"/>
</dbReference>
<dbReference type="GO" id="GO:0005524">
    <property type="term" value="F:ATP binding"/>
    <property type="evidence" value="ECO:0007669"/>
    <property type="project" value="UniProtKB-KW"/>
</dbReference>
<keyword evidence="6" id="KW-0547">Nucleotide-binding</keyword>
<comment type="similarity">
    <text evidence="2">Belongs to the ABC transporter superfamily. ABCC family. Conjugate transporter (TC 3.A.1.208) subfamily.</text>
</comment>
<evidence type="ECO:0000313" key="14">
    <source>
        <dbReference type="Proteomes" id="UP000225706"/>
    </source>
</evidence>